<keyword evidence="2" id="KW-0436">Ligase</keyword>
<dbReference type="InterPro" id="IPR012310">
    <property type="entry name" value="DNA_ligase_ATP-dep_cent"/>
</dbReference>
<reference evidence="4 5" key="1">
    <citation type="submission" date="2017-08" db="EMBL/GenBank/DDBJ databases">
        <title>Substantial Increase in Enzyme Production by Combined Drug-Resistance Mutations in Paenibacillus agaridevorans.</title>
        <authorList>
            <person name="Tanaka Y."/>
            <person name="Funane K."/>
            <person name="Hosaka T."/>
            <person name="Shiwa Y."/>
            <person name="Fujita N."/>
            <person name="Miyazaki T."/>
            <person name="Yoshikawa H."/>
            <person name="Murakami K."/>
            <person name="Kasahara K."/>
            <person name="Inaoka T."/>
            <person name="Hiraga Y."/>
            <person name="Ochi K."/>
        </authorList>
    </citation>
    <scope>NUCLEOTIDE SEQUENCE [LARGE SCALE GENOMIC DNA]</scope>
    <source>
        <strain evidence="4 5">T-3040</strain>
    </source>
</reference>
<dbReference type="EMBL" id="BDQX01000458">
    <property type="protein sequence ID" value="GBG12331.1"/>
    <property type="molecule type" value="Genomic_DNA"/>
</dbReference>
<accession>A0A2R5F6S6</accession>
<dbReference type="RefSeq" id="WP_108996345.1">
    <property type="nucleotide sequence ID" value="NZ_BDQX01000458.1"/>
</dbReference>
<evidence type="ECO:0000313" key="4">
    <source>
        <dbReference type="EMBL" id="GBG12331.1"/>
    </source>
</evidence>
<dbReference type="Pfam" id="PF01068">
    <property type="entry name" value="DNA_ligase_A_M"/>
    <property type="match status" value="1"/>
</dbReference>
<dbReference type="SUPFAM" id="SSF56091">
    <property type="entry name" value="DNA ligase/mRNA capping enzyme, catalytic domain"/>
    <property type="match status" value="1"/>
</dbReference>
<evidence type="ECO:0000259" key="3">
    <source>
        <dbReference type="PROSITE" id="PS50160"/>
    </source>
</evidence>
<dbReference type="GO" id="GO:0006310">
    <property type="term" value="P:DNA recombination"/>
    <property type="evidence" value="ECO:0007669"/>
    <property type="project" value="InterPro"/>
</dbReference>
<dbReference type="AlphaFoldDB" id="A0A2R5F6S6"/>
<dbReference type="GO" id="GO:0006281">
    <property type="term" value="P:DNA repair"/>
    <property type="evidence" value="ECO:0007669"/>
    <property type="project" value="InterPro"/>
</dbReference>
<dbReference type="PROSITE" id="PS50160">
    <property type="entry name" value="DNA_LIGASE_A3"/>
    <property type="match status" value="1"/>
</dbReference>
<protein>
    <recommendedName>
        <fullName evidence="3">ATP-dependent DNA ligase family profile domain-containing protein</fullName>
    </recommendedName>
</protein>
<feature type="domain" description="ATP-dependent DNA ligase family profile" evidence="3">
    <location>
        <begin position="103"/>
        <end position="194"/>
    </location>
</feature>
<sequence length="194" mass="22540">MFMKPMLPAGGDGPFDDERFLFEPLIHGQRLQLAMSGGVVKLLSRHGYDVTRQYPELHNVPLRKPADVVFDGQLAYVHPESGKTDFEVLQHRYRLKGDLRIREAQSMMPLRFFVFDILYFNGIDLRVFPLYKRKRMLFAVLEDNACFKRMVFARGTSESLHSQVRELGLQGVIGKSWRSLYAEGRSEEWIKVKT</sequence>
<dbReference type="GO" id="GO:0003910">
    <property type="term" value="F:DNA ligase (ATP) activity"/>
    <property type="evidence" value="ECO:0007669"/>
    <property type="project" value="InterPro"/>
</dbReference>
<dbReference type="InterPro" id="IPR050191">
    <property type="entry name" value="ATP-dep_DNA_ligase"/>
</dbReference>
<comment type="caution">
    <text evidence="4">The sequence shown here is derived from an EMBL/GenBank/DDBJ whole genome shotgun (WGS) entry which is preliminary data.</text>
</comment>
<name>A0A2R5F6S6_9BACL</name>
<comment type="similarity">
    <text evidence="1">Belongs to the ATP-dependent DNA ligase family.</text>
</comment>
<gene>
    <name evidence="4" type="ORF">PAT3040_07204</name>
</gene>
<evidence type="ECO:0000256" key="1">
    <source>
        <dbReference type="ARBA" id="ARBA00007572"/>
    </source>
</evidence>
<dbReference type="Gene3D" id="3.30.470.30">
    <property type="entry name" value="DNA ligase/mRNA capping enzyme"/>
    <property type="match status" value="1"/>
</dbReference>
<dbReference type="PANTHER" id="PTHR45674">
    <property type="entry name" value="DNA LIGASE 1/3 FAMILY MEMBER"/>
    <property type="match status" value="1"/>
</dbReference>
<evidence type="ECO:0000313" key="5">
    <source>
        <dbReference type="Proteomes" id="UP000245202"/>
    </source>
</evidence>
<evidence type="ECO:0000256" key="2">
    <source>
        <dbReference type="ARBA" id="ARBA00022598"/>
    </source>
</evidence>
<dbReference type="PANTHER" id="PTHR45674:SF4">
    <property type="entry name" value="DNA LIGASE 1"/>
    <property type="match status" value="1"/>
</dbReference>
<dbReference type="Proteomes" id="UP000245202">
    <property type="component" value="Unassembled WGS sequence"/>
</dbReference>
<organism evidence="4 5">
    <name type="scientific">Paenibacillus agaridevorans</name>
    <dbReference type="NCBI Taxonomy" id="171404"/>
    <lineage>
        <taxon>Bacteria</taxon>
        <taxon>Bacillati</taxon>
        <taxon>Bacillota</taxon>
        <taxon>Bacilli</taxon>
        <taxon>Bacillales</taxon>
        <taxon>Paenibacillaceae</taxon>
        <taxon>Paenibacillus</taxon>
    </lineage>
</organism>
<dbReference type="GO" id="GO:0005524">
    <property type="term" value="F:ATP binding"/>
    <property type="evidence" value="ECO:0007669"/>
    <property type="project" value="InterPro"/>
</dbReference>
<keyword evidence="5" id="KW-1185">Reference proteome</keyword>
<proteinExistence type="inferred from homology"/>